<evidence type="ECO:0000256" key="3">
    <source>
        <dbReference type="SAM" id="MobiDB-lite"/>
    </source>
</evidence>
<feature type="compositionally biased region" description="Polar residues" evidence="3">
    <location>
        <begin position="83"/>
        <end position="93"/>
    </location>
</feature>
<feature type="compositionally biased region" description="Basic and acidic residues" evidence="3">
    <location>
        <begin position="385"/>
        <end position="414"/>
    </location>
</feature>
<dbReference type="RefSeq" id="XP_068365666.1">
    <property type="nucleotide sequence ID" value="XM_068499666.1"/>
</dbReference>
<feature type="coiled-coil region" evidence="2">
    <location>
        <begin position="134"/>
        <end position="200"/>
    </location>
</feature>
<proteinExistence type="predicted"/>
<keyword evidence="1 2" id="KW-0175">Coiled coil</keyword>
<dbReference type="AlphaFoldDB" id="A0A1J4KN37"/>
<feature type="region of interest" description="Disordered" evidence="3">
    <location>
        <begin position="19"/>
        <end position="43"/>
    </location>
</feature>
<evidence type="ECO:0000313" key="5">
    <source>
        <dbReference type="EMBL" id="OHT12530.1"/>
    </source>
</evidence>
<evidence type="ECO:0000256" key="1">
    <source>
        <dbReference type="ARBA" id="ARBA00023054"/>
    </source>
</evidence>
<dbReference type="InterPro" id="IPR025252">
    <property type="entry name" value="DUF4200"/>
</dbReference>
<comment type="caution">
    <text evidence="5">The sequence shown here is derived from an EMBL/GenBank/DDBJ whole genome shotgun (WGS) entry which is preliminary data.</text>
</comment>
<dbReference type="VEuPathDB" id="TrichDB:TRFO_17576"/>
<dbReference type="GeneID" id="94834370"/>
<accession>A0A1J4KN37</accession>
<feature type="compositionally biased region" description="Basic and acidic residues" evidence="3">
    <location>
        <begin position="19"/>
        <end position="28"/>
    </location>
</feature>
<evidence type="ECO:0000313" key="6">
    <source>
        <dbReference type="Proteomes" id="UP000179807"/>
    </source>
</evidence>
<feature type="domain" description="DUF4200" evidence="4">
    <location>
        <begin position="113"/>
        <end position="231"/>
    </location>
</feature>
<name>A0A1J4KN37_9EUKA</name>
<evidence type="ECO:0000256" key="2">
    <source>
        <dbReference type="SAM" id="Coils"/>
    </source>
</evidence>
<sequence>MFIDDLDEPLSELLQYTERRLPSTEQRPRNPFKLPPPTDSFGYREQNKRELAAERERMRKMTLVQRTDSLKPSIPSCVTQKTRANSVMSGKSTVRSESHSSIRFEKHQRTTEFIQQKREIYIVQMLIDRKNVEISKLTNQMKNEEVGIVETEQKIAQQSQKIKLMTAKCEARLARARKKAENAIRKRVELQKQYKQVLNSVSIMRSEILKNEETLESYQRYYDFLNALKPKDCEIFDYFTRPNKLIDEMNEHEKKNLFIIEKCQYFDNQMAKNVKKIQKDIDSTDNTINGVNKSLSDYHRTRYIDSEVEDKTEGNMQYSNQLDDELARLKEQVRRVYSSCLKKESDMGPIIMLEEIESNLHLLQTKIINVLPSFVAEKQAIKDKERREKQRKEKQEQQAIEQAKKTKQTLERANRPIKKKTGRPIIGRAVLIKHEKKDDAKLIRQRLEQQRVEQLLYGSPYE</sequence>
<dbReference type="PANTHER" id="PTHR21683">
    <property type="entry name" value="COILED-COIL DOMAIN-CONTAINING PROTEIN 42 LIKE-2-LIKE-RELATED"/>
    <property type="match status" value="1"/>
</dbReference>
<feature type="region of interest" description="Disordered" evidence="3">
    <location>
        <begin position="385"/>
        <end position="421"/>
    </location>
</feature>
<dbReference type="InterPro" id="IPR051147">
    <property type="entry name" value="CFAP_domain-containing"/>
</dbReference>
<dbReference type="Proteomes" id="UP000179807">
    <property type="component" value="Unassembled WGS sequence"/>
</dbReference>
<evidence type="ECO:0000259" key="4">
    <source>
        <dbReference type="Pfam" id="PF13863"/>
    </source>
</evidence>
<gene>
    <name evidence="5" type="ORF">TRFO_17576</name>
</gene>
<dbReference type="Pfam" id="PF13863">
    <property type="entry name" value="DUF4200"/>
    <property type="match status" value="1"/>
</dbReference>
<feature type="region of interest" description="Disordered" evidence="3">
    <location>
        <begin position="83"/>
        <end position="102"/>
    </location>
</feature>
<dbReference type="GO" id="GO:0005856">
    <property type="term" value="C:cytoskeleton"/>
    <property type="evidence" value="ECO:0007669"/>
    <property type="project" value="UniProtKB-ARBA"/>
</dbReference>
<reference evidence="5" key="1">
    <citation type="submission" date="2016-10" db="EMBL/GenBank/DDBJ databases">
        <authorList>
            <person name="Benchimol M."/>
            <person name="Almeida L.G."/>
            <person name="Vasconcelos A.T."/>
            <person name="Perreira-Neves A."/>
            <person name="Rosa I.A."/>
            <person name="Tasca T."/>
            <person name="Bogo M.R."/>
            <person name="de Souza W."/>
        </authorList>
    </citation>
    <scope>NUCLEOTIDE SEQUENCE [LARGE SCALE GENOMIC DNA]</scope>
    <source>
        <strain evidence="5">K</strain>
    </source>
</reference>
<dbReference type="PANTHER" id="PTHR21683:SF3">
    <property type="entry name" value="CILIA AND FLAGELLA ASSOCIATED PROTEIN 100"/>
    <property type="match status" value="1"/>
</dbReference>
<organism evidence="5 6">
    <name type="scientific">Tritrichomonas foetus</name>
    <dbReference type="NCBI Taxonomy" id="1144522"/>
    <lineage>
        <taxon>Eukaryota</taxon>
        <taxon>Metamonada</taxon>
        <taxon>Parabasalia</taxon>
        <taxon>Tritrichomonadida</taxon>
        <taxon>Tritrichomonadidae</taxon>
        <taxon>Tritrichomonas</taxon>
    </lineage>
</organism>
<protein>
    <recommendedName>
        <fullName evidence="4">DUF4200 domain-containing protein</fullName>
    </recommendedName>
</protein>
<dbReference type="EMBL" id="MLAK01000561">
    <property type="protein sequence ID" value="OHT12530.1"/>
    <property type="molecule type" value="Genomic_DNA"/>
</dbReference>
<dbReference type="OrthoDB" id="10264063at2759"/>
<keyword evidence="6" id="KW-1185">Reference proteome</keyword>